<comment type="caution">
    <text evidence="2">The sequence shown here is derived from an EMBL/GenBank/DDBJ whole genome shotgun (WGS) entry which is preliminary data.</text>
</comment>
<feature type="region of interest" description="Disordered" evidence="1">
    <location>
        <begin position="53"/>
        <end position="78"/>
    </location>
</feature>
<reference evidence="2" key="1">
    <citation type="journal article" date="2021" name="bioRxiv">
        <title>Whole Genome Assembly and Annotation of Northern Wild Rice, Zizania palustris L., Supports a Whole Genome Duplication in the Zizania Genus.</title>
        <authorList>
            <person name="Haas M."/>
            <person name="Kono T."/>
            <person name="Macchietto M."/>
            <person name="Millas R."/>
            <person name="McGilp L."/>
            <person name="Shao M."/>
            <person name="Duquette J."/>
            <person name="Hirsch C.N."/>
            <person name="Kimball J."/>
        </authorList>
    </citation>
    <scope>NUCLEOTIDE SEQUENCE</scope>
    <source>
        <tissue evidence="2">Fresh leaf tissue</tissue>
    </source>
</reference>
<name>A0A8J5TFJ6_ZIZPA</name>
<proteinExistence type="predicted"/>
<gene>
    <name evidence="2" type="ORF">GUJ93_ZPchr0006g43174</name>
</gene>
<accession>A0A8J5TFJ6</accession>
<organism evidence="2 3">
    <name type="scientific">Zizania palustris</name>
    <name type="common">Northern wild rice</name>
    <dbReference type="NCBI Taxonomy" id="103762"/>
    <lineage>
        <taxon>Eukaryota</taxon>
        <taxon>Viridiplantae</taxon>
        <taxon>Streptophyta</taxon>
        <taxon>Embryophyta</taxon>
        <taxon>Tracheophyta</taxon>
        <taxon>Spermatophyta</taxon>
        <taxon>Magnoliopsida</taxon>
        <taxon>Liliopsida</taxon>
        <taxon>Poales</taxon>
        <taxon>Poaceae</taxon>
        <taxon>BOP clade</taxon>
        <taxon>Oryzoideae</taxon>
        <taxon>Oryzeae</taxon>
        <taxon>Zizaniinae</taxon>
        <taxon>Zizania</taxon>
    </lineage>
</organism>
<protein>
    <submittedName>
        <fullName evidence="2">Uncharacterized protein</fullName>
    </submittedName>
</protein>
<keyword evidence="3" id="KW-1185">Reference proteome</keyword>
<sequence>MDRPAHHMVGLGGWQRQFGVPEYRLVSVRRGAVQCLAIASLAALLVTRASDQATTPLNHRPGPTESAPSMSPWSLRLR</sequence>
<evidence type="ECO:0000313" key="2">
    <source>
        <dbReference type="EMBL" id="KAG8075186.1"/>
    </source>
</evidence>
<evidence type="ECO:0000256" key="1">
    <source>
        <dbReference type="SAM" id="MobiDB-lite"/>
    </source>
</evidence>
<reference evidence="2" key="2">
    <citation type="submission" date="2021-02" db="EMBL/GenBank/DDBJ databases">
        <authorList>
            <person name="Kimball J.A."/>
            <person name="Haas M.W."/>
            <person name="Macchietto M."/>
            <person name="Kono T."/>
            <person name="Duquette J."/>
            <person name="Shao M."/>
        </authorList>
    </citation>
    <scope>NUCLEOTIDE SEQUENCE</scope>
    <source>
        <tissue evidence="2">Fresh leaf tissue</tissue>
    </source>
</reference>
<dbReference type="AlphaFoldDB" id="A0A8J5TFJ6"/>
<dbReference type="EMBL" id="JAAALK010000283">
    <property type="protein sequence ID" value="KAG8075186.1"/>
    <property type="molecule type" value="Genomic_DNA"/>
</dbReference>
<dbReference type="Proteomes" id="UP000729402">
    <property type="component" value="Unassembled WGS sequence"/>
</dbReference>
<evidence type="ECO:0000313" key="3">
    <source>
        <dbReference type="Proteomes" id="UP000729402"/>
    </source>
</evidence>